<evidence type="ECO:0000256" key="1">
    <source>
        <dbReference type="SAM" id="Phobius"/>
    </source>
</evidence>
<feature type="domain" description="CAAX prenyl protease 2/Lysostaphin resistance protein A-like" evidence="2">
    <location>
        <begin position="142"/>
        <end position="228"/>
    </location>
</feature>
<feature type="transmembrane region" description="Helical" evidence="1">
    <location>
        <begin position="215"/>
        <end position="239"/>
    </location>
</feature>
<evidence type="ECO:0000313" key="4">
    <source>
        <dbReference type="Proteomes" id="UP000000256"/>
    </source>
</evidence>
<evidence type="ECO:0000313" key="3">
    <source>
        <dbReference type="EMBL" id="ABP65812.1"/>
    </source>
</evidence>
<feature type="transmembrane region" description="Helical" evidence="1">
    <location>
        <begin position="176"/>
        <end position="209"/>
    </location>
</feature>
<dbReference type="eggNOG" id="COG1266">
    <property type="taxonomic scope" value="Bacteria"/>
</dbReference>
<feature type="transmembrane region" description="Helical" evidence="1">
    <location>
        <begin position="12"/>
        <end position="34"/>
    </location>
</feature>
<dbReference type="OrthoDB" id="4177129at2"/>
<dbReference type="PANTHER" id="PTHR43592:SF15">
    <property type="entry name" value="CAAX AMINO TERMINAL PROTEASE FAMILY PROTEIN"/>
    <property type="match status" value="1"/>
</dbReference>
<accession>A4XFX7</accession>
<name>A4XFX7_CALS8</name>
<dbReference type="GO" id="GO:0004175">
    <property type="term" value="F:endopeptidase activity"/>
    <property type="evidence" value="ECO:0007669"/>
    <property type="project" value="UniProtKB-ARBA"/>
</dbReference>
<sequence length="240" mass="27722">MEQAKEKKRSILKYISLLFVSSIVLPLIFQAVIYNVKVKYNILLFYIFTYTCVFSFFAIFCRDEVMDLIKCSYIVIKNKIKIRNILLLFLFGSLSSIIIQIIIYLFNMYLLHIRDVNSIGGYEKEIKNLIESNNMPNIIILLTIVFFSGILSPVIEEIIFRGLILQSLRQKMDSKIAIIIGALIFGLWHINLYTVLCAFLFGIILSIFYIRFNSIFVPIVIHIGANVIGLINMIISLIIK</sequence>
<dbReference type="PANTHER" id="PTHR43592">
    <property type="entry name" value="CAAX AMINO TERMINAL PROTEASE"/>
    <property type="match status" value="1"/>
</dbReference>
<dbReference type="STRING" id="351627.Csac_0162"/>
<dbReference type="HOGENOM" id="CLU_066413_4_0_9"/>
<feature type="transmembrane region" description="Helical" evidence="1">
    <location>
        <begin position="40"/>
        <end position="61"/>
    </location>
</feature>
<proteinExistence type="predicted"/>
<keyword evidence="1" id="KW-0812">Transmembrane</keyword>
<dbReference type="AlphaFoldDB" id="A4XFX7"/>
<dbReference type="KEGG" id="csc:Csac_0162"/>
<dbReference type="EMBL" id="CP000679">
    <property type="protein sequence ID" value="ABP65812.1"/>
    <property type="molecule type" value="Genomic_DNA"/>
</dbReference>
<organism evidence="3 4">
    <name type="scientific">Caldicellulosiruptor saccharolyticus (strain ATCC 43494 / DSM 8903 / Tp8T 6331)</name>
    <dbReference type="NCBI Taxonomy" id="351627"/>
    <lineage>
        <taxon>Bacteria</taxon>
        <taxon>Bacillati</taxon>
        <taxon>Bacillota</taxon>
        <taxon>Bacillota incertae sedis</taxon>
        <taxon>Caldicellulosiruptorales</taxon>
        <taxon>Caldicellulosiruptoraceae</taxon>
        <taxon>Caldicellulosiruptor</taxon>
    </lineage>
</organism>
<dbReference type="Proteomes" id="UP000000256">
    <property type="component" value="Chromosome"/>
</dbReference>
<protein>
    <submittedName>
        <fullName evidence="3">Abortive infection protein</fullName>
    </submittedName>
</protein>
<dbReference type="GO" id="GO:0080120">
    <property type="term" value="P:CAAX-box protein maturation"/>
    <property type="evidence" value="ECO:0007669"/>
    <property type="project" value="UniProtKB-ARBA"/>
</dbReference>
<evidence type="ECO:0000259" key="2">
    <source>
        <dbReference type="Pfam" id="PF02517"/>
    </source>
</evidence>
<dbReference type="Pfam" id="PF02517">
    <property type="entry name" value="Rce1-like"/>
    <property type="match status" value="1"/>
</dbReference>
<feature type="transmembrane region" description="Helical" evidence="1">
    <location>
        <begin position="82"/>
        <end position="106"/>
    </location>
</feature>
<dbReference type="MEROPS" id="G05.007"/>
<feature type="transmembrane region" description="Helical" evidence="1">
    <location>
        <begin position="138"/>
        <end position="155"/>
    </location>
</feature>
<keyword evidence="1" id="KW-1133">Transmembrane helix</keyword>
<dbReference type="InterPro" id="IPR003675">
    <property type="entry name" value="Rce1/LyrA-like_dom"/>
</dbReference>
<dbReference type="RefSeq" id="WP_011915775.1">
    <property type="nucleotide sequence ID" value="NC_009437.1"/>
</dbReference>
<reference evidence="3 4" key="1">
    <citation type="journal article" date="2008" name="Appl. Environ. Microbiol.">
        <title>Hydrogenomics of the extremely thermophilic bacterium Caldicellulosiruptor saccharolyticus.</title>
        <authorList>
            <person name="van de Werken H.J."/>
            <person name="Verhaart M.R."/>
            <person name="VanFossen A.L."/>
            <person name="Willquist K."/>
            <person name="Lewis D.L."/>
            <person name="Nichols J.D."/>
            <person name="Goorissen H.P."/>
            <person name="Mongodin E.F."/>
            <person name="Nelson K.E."/>
            <person name="van Niel E.W."/>
            <person name="Stams A.J."/>
            <person name="Ward D.E."/>
            <person name="de Vos W.M."/>
            <person name="van der Oost J."/>
            <person name="Kelly R.M."/>
            <person name="Kengen S.W."/>
        </authorList>
    </citation>
    <scope>NUCLEOTIDE SEQUENCE [LARGE SCALE GENOMIC DNA]</scope>
    <source>
        <strain evidence="4">ATCC 43494 / DSM 8903 / Tp8T 6331</strain>
    </source>
</reference>
<gene>
    <name evidence="3" type="ordered locus">Csac_0162</name>
</gene>
<keyword evidence="4" id="KW-1185">Reference proteome</keyword>
<keyword evidence="1" id="KW-0472">Membrane</keyword>